<proteinExistence type="predicted"/>
<dbReference type="Pfam" id="PF11167">
    <property type="entry name" value="DUF2953"/>
    <property type="match status" value="1"/>
</dbReference>
<keyword evidence="1" id="KW-1133">Transmembrane helix</keyword>
<organism evidence="2 3">
    <name type="scientific">Ornithinibacillus bavariensis</name>
    <dbReference type="NCBI Taxonomy" id="545502"/>
    <lineage>
        <taxon>Bacteria</taxon>
        <taxon>Bacillati</taxon>
        <taxon>Bacillota</taxon>
        <taxon>Bacilli</taxon>
        <taxon>Bacillales</taxon>
        <taxon>Bacillaceae</taxon>
        <taxon>Ornithinibacillus</taxon>
    </lineage>
</organism>
<dbReference type="Proteomes" id="UP000676917">
    <property type="component" value="Unassembled WGS sequence"/>
</dbReference>
<name>A0A920C846_9BACI</name>
<dbReference type="AlphaFoldDB" id="A0A920C846"/>
<keyword evidence="1" id="KW-0812">Transmembrane</keyword>
<dbReference type="EMBL" id="BORP01000004">
    <property type="protein sequence ID" value="GIO27834.1"/>
    <property type="molecule type" value="Genomic_DNA"/>
</dbReference>
<protein>
    <recommendedName>
        <fullName evidence="4">DUF2953 domain-containing protein</fullName>
    </recommendedName>
</protein>
<accession>A0A920C846</accession>
<comment type="caution">
    <text evidence="2">The sequence shown here is derived from an EMBL/GenBank/DDBJ whole genome shotgun (WGS) entry which is preliminary data.</text>
</comment>
<sequence>MFWIILGILLLFMFMLILLIHIKIKVHYYFNQEVHEMNVQMYIIRVRVFQRNINLKNHVQDEYSDLMEMLQDEGDGFNLNRLKQMVKNLLQGLKIAKQLLLFILQNITFQQIEWKTHFGTGEASSTGIVSGGIWMVKGTLLGALSEFSNLNCQPNIIIIPYFQQRGFQSKIDCIVTIRLGKAIHTAMYLLRKIFGNKEVYN</sequence>
<evidence type="ECO:0000313" key="2">
    <source>
        <dbReference type="EMBL" id="GIO27834.1"/>
    </source>
</evidence>
<gene>
    <name evidence="2" type="ORF">J43TS3_24450</name>
</gene>
<keyword evidence="1" id="KW-0472">Membrane</keyword>
<evidence type="ECO:0008006" key="4">
    <source>
        <dbReference type="Google" id="ProtNLM"/>
    </source>
</evidence>
<keyword evidence="3" id="KW-1185">Reference proteome</keyword>
<dbReference type="InterPro" id="IPR021338">
    <property type="entry name" value="DUF2953"/>
</dbReference>
<reference evidence="2" key="1">
    <citation type="submission" date="2021-03" db="EMBL/GenBank/DDBJ databases">
        <title>Antimicrobial resistance genes in bacteria isolated from Japanese honey, and their potential for conferring macrolide and lincosamide resistance in the American foulbrood pathogen Paenibacillus larvae.</title>
        <authorList>
            <person name="Okamoto M."/>
            <person name="Kumagai M."/>
            <person name="Kanamori H."/>
            <person name="Takamatsu D."/>
        </authorList>
    </citation>
    <scope>NUCLEOTIDE SEQUENCE</scope>
    <source>
        <strain evidence="2">J43TS3</strain>
    </source>
</reference>
<feature type="transmembrane region" description="Helical" evidence="1">
    <location>
        <begin position="6"/>
        <end position="22"/>
    </location>
</feature>
<evidence type="ECO:0000313" key="3">
    <source>
        <dbReference type="Proteomes" id="UP000676917"/>
    </source>
</evidence>
<evidence type="ECO:0000256" key="1">
    <source>
        <dbReference type="SAM" id="Phobius"/>
    </source>
</evidence>